<reference evidence="2" key="1">
    <citation type="journal article" date="2019" name="Int. J. Syst. Evol. Microbiol.">
        <title>The Global Catalogue of Microorganisms (GCM) 10K type strain sequencing project: providing services to taxonomists for standard genome sequencing and annotation.</title>
        <authorList>
            <consortium name="The Broad Institute Genomics Platform"/>
            <consortium name="The Broad Institute Genome Sequencing Center for Infectious Disease"/>
            <person name="Wu L."/>
            <person name="Ma J."/>
        </authorList>
    </citation>
    <scope>NUCLEOTIDE SEQUENCE [LARGE SCALE GENOMIC DNA]</scope>
    <source>
        <strain evidence="2">CGMCC 1.19062</strain>
    </source>
</reference>
<accession>A0ABW5DXD3</accession>
<protein>
    <recommendedName>
        <fullName evidence="3">DUF115 domain-containing protein</fullName>
    </recommendedName>
</protein>
<name>A0ABW5DXD3_9PROT</name>
<comment type="caution">
    <text evidence="1">The sequence shown here is derived from an EMBL/GenBank/DDBJ whole genome shotgun (WGS) entry which is preliminary data.</text>
</comment>
<dbReference type="Proteomes" id="UP001597295">
    <property type="component" value="Unassembled WGS sequence"/>
</dbReference>
<dbReference type="RefSeq" id="WP_379877715.1">
    <property type="nucleotide sequence ID" value="NZ_JBHUIP010000013.1"/>
</dbReference>
<evidence type="ECO:0000313" key="2">
    <source>
        <dbReference type="Proteomes" id="UP001597295"/>
    </source>
</evidence>
<keyword evidence="2" id="KW-1185">Reference proteome</keyword>
<proteinExistence type="predicted"/>
<gene>
    <name evidence="1" type="ORF">ACFSM5_17055</name>
</gene>
<evidence type="ECO:0000313" key="1">
    <source>
        <dbReference type="EMBL" id="MFD2264616.1"/>
    </source>
</evidence>
<sequence>MTDQALALVHHLRGRYPRLPVLLLGTESKRLADVVSHPYPMKFFERRFLKRARVRLVVLAGQFERLPVSLIEKAAWRGCDILAVADAETLPLLESMPWRSRVTRRLVVGEGAGGRGETLYIPDIQALAPAAVTNLVDILEPHLVASKRGRRGTDTLAGGRVRRLNRIRSLPIFGALFERKFRQYSGLAELQATLGNPQSILCLGNGPSSEAPELQGVAYDRLFRVNSSWLQRGSFLKPDFVFTSLSAVKDLSPPAGFMLKTPDDELAMLSALAFAPRVIRYGIAERLGLYDPADFGPYTPTNGAVMLAAAVGLQPAHLIVAGIDLFAHPEGAYPQDGSTVNDYSVGHDRALETRFLLEILGRFKGKLTILSPMLAEAFQRYRASL</sequence>
<organism evidence="1 2">
    <name type="scientific">Lacibacterium aquatile</name>
    <dbReference type="NCBI Taxonomy" id="1168082"/>
    <lineage>
        <taxon>Bacteria</taxon>
        <taxon>Pseudomonadati</taxon>
        <taxon>Pseudomonadota</taxon>
        <taxon>Alphaproteobacteria</taxon>
        <taxon>Rhodospirillales</taxon>
        <taxon>Rhodospirillaceae</taxon>
    </lineage>
</organism>
<dbReference type="EMBL" id="JBHUIP010000013">
    <property type="protein sequence ID" value="MFD2264616.1"/>
    <property type="molecule type" value="Genomic_DNA"/>
</dbReference>
<evidence type="ECO:0008006" key="3">
    <source>
        <dbReference type="Google" id="ProtNLM"/>
    </source>
</evidence>